<proteinExistence type="predicted"/>
<dbReference type="RefSeq" id="WP_055260735.1">
    <property type="nucleotide sequence ID" value="NZ_CYXV01000001.1"/>
</dbReference>
<keyword evidence="1" id="KW-0812">Transmembrane</keyword>
<dbReference type="InterPro" id="IPR050266">
    <property type="entry name" value="AB_hydrolase_sf"/>
</dbReference>
<dbReference type="GO" id="GO:0016020">
    <property type="term" value="C:membrane"/>
    <property type="evidence" value="ECO:0007669"/>
    <property type="project" value="TreeGrafter"/>
</dbReference>
<feature type="transmembrane region" description="Helical" evidence="1">
    <location>
        <begin position="12"/>
        <end position="29"/>
    </location>
</feature>
<name>A0A173R0U5_9FIRM</name>
<evidence type="ECO:0000313" key="4">
    <source>
        <dbReference type="Proteomes" id="UP000095495"/>
    </source>
</evidence>
<dbReference type="Pfam" id="PF00561">
    <property type="entry name" value="Abhydrolase_1"/>
    <property type="match status" value="1"/>
</dbReference>
<keyword evidence="1" id="KW-1133">Transmembrane helix</keyword>
<dbReference type="AlphaFoldDB" id="A0A173R0U5"/>
<keyword evidence="1" id="KW-0472">Membrane</keyword>
<gene>
    <name evidence="3" type="ORF">ERS852420_00173</name>
</gene>
<dbReference type="GO" id="GO:0016740">
    <property type="term" value="F:transferase activity"/>
    <property type="evidence" value="ECO:0007669"/>
    <property type="project" value="UniProtKB-KW"/>
</dbReference>
<dbReference type="SUPFAM" id="SSF53474">
    <property type="entry name" value="alpha/beta-Hydrolases"/>
    <property type="match status" value="1"/>
</dbReference>
<dbReference type="PANTHER" id="PTHR43798">
    <property type="entry name" value="MONOACYLGLYCEROL LIPASE"/>
    <property type="match status" value="1"/>
</dbReference>
<dbReference type="Proteomes" id="UP000095495">
    <property type="component" value="Unassembled WGS sequence"/>
</dbReference>
<evidence type="ECO:0000256" key="1">
    <source>
        <dbReference type="SAM" id="Phobius"/>
    </source>
</evidence>
<sequence>MRKIIFKVIKWILLVLILILAVIVVWNYACKRNEAGKVKDAYGQSVEVAGKNMVVDINGEENETTIILLPGWGSPSPVLEFLPLAEQLSKEYIVITIEPFGYGLSDVAGTERNIDTIVEELHECVKELDYNQYYLMAHSLSGLYSLYWANVYPQEVQGFIGIDPSVPKQSDEEPFPISMIALNKLSAYLQKVKNITGITRLQSVAHSEKAIYADLSYGYSEKQLEVYRILSMDYMYNKDVMNELKHMEETLETVRDMKFPEDLPVLQFISSSNCEIMDLWEPLHKEVITETGRSEVIRLDGGHYLHFERRQEIVEKVNEWILN</sequence>
<organism evidence="3 4">
    <name type="scientific">Roseburia faecis</name>
    <dbReference type="NCBI Taxonomy" id="301302"/>
    <lineage>
        <taxon>Bacteria</taxon>
        <taxon>Bacillati</taxon>
        <taxon>Bacillota</taxon>
        <taxon>Clostridia</taxon>
        <taxon>Lachnospirales</taxon>
        <taxon>Lachnospiraceae</taxon>
        <taxon>Roseburia</taxon>
    </lineage>
</organism>
<dbReference type="Gene3D" id="3.40.50.1820">
    <property type="entry name" value="alpha/beta hydrolase"/>
    <property type="match status" value="1"/>
</dbReference>
<evidence type="ECO:0000313" key="3">
    <source>
        <dbReference type="EMBL" id="CUM71159.1"/>
    </source>
</evidence>
<protein>
    <submittedName>
        <fullName evidence="3">Acetoin dehydrogenase E2 subunit dihydrolipoyllysine-residue acetyltransferase</fullName>
    </submittedName>
</protein>
<dbReference type="EMBL" id="CYXV01000001">
    <property type="protein sequence ID" value="CUM71159.1"/>
    <property type="molecule type" value="Genomic_DNA"/>
</dbReference>
<accession>A0A173R0U5</accession>
<feature type="domain" description="AB hydrolase-1" evidence="2">
    <location>
        <begin position="65"/>
        <end position="172"/>
    </location>
</feature>
<dbReference type="PANTHER" id="PTHR43798:SF33">
    <property type="entry name" value="HYDROLASE, PUTATIVE (AFU_ORTHOLOGUE AFUA_2G14860)-RELATED"/>
    <property type="match status" value="1"/>
</dbReference>
<keyword evidence="3" id="KW-0808">Transferase</keyword>
<reference evidence="3 4" key="1">
    <citation type="submission" date="2015-09" db="EMBL/GenBank/DDBJ databases">
        <authorList>
            <consortium name="Pathogen Informatics"/>
        </authorList>
    </citation>
    <scope>NUCLEOTIDE SEQUENCE [LARGE SCALE GENOMIC DNA]</scope>
    <source>
        <strain evidence="3 4">2789STDY5608863</strain>
    </source>
</reference>
<evidence type="ECO:0000259" key="2">
    <source>
        <dbReference type="Pfam" id="PF00561"/>
    </source>
</evidence>
<dbReference type="InterPro" id="IPR029058">
    <property type="entry name" value="AB_hydrolase_fold"/>
</dbReference>
<dbReference type="InterPro" id="IPR000073">
    <property type="entry name" value="AB_hydrolase_1"/>
</dbReference>